<dbReference type="InterPro" id="IPR029787">
    <property type="entry name" value="Nucleotide_cyclase"/>
</dbReference>
<dbReference type="InterPro" id="IPR050469">
    <property type="entry name" value="Diguanylate_Cyclase"/>
</dbReference>
<evidence type="ECO:0000313" key="6">
    <source>
        <dbReference type="Proteomes" id="UP001205861"/>
    </source>
</evidence>
<feature type="transmembrane region" description="Helical" evidence="3">
    <location>
        <begin position="147"/>
        <end position="168"/>
    </location>
</feature>
<dbReference type="SUPFAM" id="SSF55073">
    <property type="entry name" value="Nucleotide cyclase"/>
    <property type="match status" value="1"/>
</dbReference>
<keyword evidence="3" id="KW-1133">Transmembrane helix</keyword>
<keyword evidence="6" id="KW-1185">Reference proteome</keyword>
<evidence type="ECO:0000256" key="1">
    <source>
        <dbReference type="ARBA" id="ARBA00012528"/>
    </source>
</evidence>
<protein>
    <recommendedName>
        <fullName evidence="1">diguanylate cyclase</fullName>
        <ecNumber evidence="1">2.7.7.65</ecNumber>
    </recommendedName>
</protein>
<feature type="transmembrane region" description="Helical" evidence="3">
    <location>
        <begin position="116"/>
        <end position="135"/>
    </location>
</feature>
<dbReference type="EMBL" id="JANUGV010000001">
    <property type="protein sequence ID" value="MCS0607943.1"/>
    <property type="molecule type" value="Genomic_DNA"/>
</dbReference>
<keyword evidence="3" id="KW-0812">Transmembrane</keyword>
<organism evidence="5 6">
    <name type="scientific">Massilia solisilvae</name>
    <dbReference type="NCBI Taxonomy" id="1811225"/>
    <lineage>
        <taxon>Bacteria</taxon>
        <taxon>Pseudomonadati</taxon>
        <taxon>Pseudomonadota</taxon>
        <taxon>Betaproteobacteria</taxon>
        <taxon>Burkholderiales</taxon>
        <taxon>Oxalobacteraceae</taxon>
        <taxon>Telluria group</taxon>
        <taxon>Massilia</taxon>
    </lineage>
</organism>
<feature type="transmembrane region" description="Helical" evidence="3">
    <location>
        <begin position="188"/>
        <end position="208"/>
    </location>
</feature>
<dbReference type="Proteomes" id="UP001205861">
    <property type="component" value="Unassembled WGS sequence"/>
</dbReference>
<gene>
    <name evidence="5" type="ORF">NX773_07180</name>
</gene>
<dbReference type="InterPro" id="IPR043128">
    <property type="entry name" value="Rev_trsase/Diguanyl_cyclase"/>
</dbReference>
<accession>A0ABT2BHF7</accession>
<evidence type="ECO:0000259" key="4">
    <source>
        <dbReference type="PROSITE" id="PS50887"/>
    </source>
</evidence>
<proteinExistence type="predicted"/>
<dbReference type="InterPro" id="IPR000160">
    <property type="entry name" value="GGDEF_dom"/>
</dbReference>
<dbReference type="PROSITE" id="PS50887">
    <property type="entry name" value="GGDEF"/>
    <property type="match status" value="1"/>
</dbReference>
<dbReference type="SMART" id="SM00267">
    <property type="entry name" value="GGDEF"/>
    <property type="match status" value="1"/>
</dbReference>
<feature type="transmembrane region" description="Helical" evidence="3">
    <location>
        <begin position="36"/>
        <end position="55"/>
    </location>
</feature>
<dbReference type="CDD" id="cd01949">
    <property type="entry name" value="GGDEF"/>
    <property type="match status" value="1"/>
</dbReference>
<dbReference type="Pfam" id="PF00990">
    <property type="entry name" value="GGDEF"/>
    <property type="match status" value="1"/>
</dbReference>
<comment type="catalytic activity">
    <reaction evidence="2">
        <text>2 GTP = 3',3'-c-di-GMP + 2 diphosphate</text>
        <dbReference type="Rhea" id="RHEA:24898"/>
        <dbReference type="ChEBI" id="CHEBI:33019"/>
        <dbReference type="ChEBI" id="CHEBI:37565"/>
        <dbReference type="ChEBI" id="CHEBI:58805"/>
        <dbReference type="EC" id="2.7.7.65"/>
    </reaction>
</comment>
<evidence type="ECO:0000313" key="5">
    <source>
        <dbReference type="EMBL" id="MCS0607943.1"/>
    </source>
</evidence>
<feature type="transmembrane region" description="Helical" evidence="3">
    <location>
        <begin position="61"/>
        <end position="79"/>
    </location>
</feature>
<comment type="caution">
    <text evidence="5">The sequence shown here is derived from an EMBL/GenBank/DDBJ whole genome shotgun (WGS) entry which is preliminary data.</text>
</comment>
<dbReference type="PANTHER" id="PTHR45138:SF9">
    <property type="entry name" value="DIGUANYLATE CYCLASE DGCM-RELATED"/>
    <property type="match status" value="1"/>
</dbReference>
<evidence type="ECO:0000256" key="2">
    <source>
        <dbReference type="ARBA" id="ARBA00034247"/>
    </source>
</evidence>
<dbReference type="EC" id="2.7.7.65" evidence="1"/>
<sequence>MSTLSLLLVTAAMSAVMLLVLSSLSRSEVKGIRCWARANWLAVLALPLFAGRGVLPDLISIELANGLYLWAIATMLVGFRSHLGVPTGARALAACAVLALGALTILHYVIESFPLRVVVASLFHGGSTLAIGLAVRRALGKAPARYPYVFTSVAAFGLASGHAVRAAVSLAQHAGVAPLFDAATWTLIFFSLGTLAMPLLTLGAVMMANADIVARARYAADHDYLTGAWSRRAFFNLAEHERARATRSGAELSVLLFDVDHFKRINDTFGHAVGDRVLEDIVRRTASVIREADCCARLGGEEFAVLLPDASIETASAVAERLRDALAHSPLLLQPAVVVAYTVSIGVARLEPGESITALLCRADRALYLAKAAGRNVAVCAAAACDAEDALCEHPAPMTLAVSQVLAGDQQL</sequence>
<dbReference type="Gene3D" id="3.30.70.270">
    <property type="match status" value="1"/>
</dbReference>
<feature type="transmembrane region" description="Helical" evidence="3">
    <location>
        <begin position="91"/>
        <end position="110"/>
    </location>
</feature>
<feature type="domain" description="GGDEF" evidence="4">
    <location>
        <begin position="250"/>
        <end position="383"/>
    </location>
</feature>
<dbReference type="NCBIfam" id="TIGR00254">
    <property type="entry name" value="GGDEF"/>
    <property type="match status" value="1"/>
</dbReference>
<feature type="transmembrane region" description="Helical" evidence="3">
    <location>
        <begin position="6"/>
        <end position="24"/>
    </location>
</feature>
<name>A0ABT2BHF7_9BURK</name>
<evidence type="ECO:0000256" key="3">
    <source>
        <dbReference type="SAM" id="Phobius"/>
    </source>
</evidence>
<keyword evidence="3" id="KW-0472">Membrane</keyword>
<dbReference type="PANTHER" id="PTHR45138">
    <property type="entry name" value="REGULATORY COMPONENTS OF SENSORY TRANSDUCTION SYSTEM"/>
    <property type="match status" value="1"/>
</dbReference>
<dbReference type="RefSeq" id="WP_258855626.1">
    <property type="nucleotide sequence ID" value="NZ_JANUGV010000001.1"/>
</dbReference>
<reference evidence="5 6" key="1">
    <citation type="submission" date="2022-08" db="EMBL/GenBank/DDBJ databases">
        <title>Reclassification of Massilia species as members of the genera Telluria, Duganella, Pseudoduganella, Mokoshia gen. nov. and Zemynaea gen. nov. using orthogonal and non-orthogonal genome-based approaches.</title>
        <authorList>
            <person name="Bowman J.P."/>
        </authorList>
    </citation>
    <scope>NUCLEOTIDE SEQUENCE [LARGE SCALE GENOMIC DNA]</scope>
    <source>
        <strain evidence="5 6">JCM 31607</strain>
    </source>
</reference>